<evidence type="ECO:0000313" key="8">
    <source>
        <dbReference type="Proteomes" id="UP000469424"/>
    </source>
</evidence>
<name>A0A6N7X319_9FIRM</name>
<gene>
    <name evidence="7" type="ORF">FYJ65_01565</name>
</gene>
<keyword evidence="3 5" id="KW-0413">Isomerase</keyword>
<evidence type="ECO:0000256" key="4">
    <source>
        <dbReference type="PROSITE-ProRule" id="PRU00182"/>
    </source>
</evidence>
<comment type="caution">
    <text evidence="7">The sequence shown here is derived from an EMBL/GenBank/DDBJ whole genome shotgun (WGS) entry which is preliminary data.</text>
</comment>
<keyword evidence="2 4" id="KW-0694">RNA-binding</keyword>
<proteinExistence type="inferred from homology"/>
<dbReference type="InterPro" id="IPR002942">
    <property type="entry name" value="S4_RNA-bd"/>
</dbReference>
<dbReference type="InterPro" id="IPR036986">
    <property type="entry name" value="S4_RNA-bd_sf"/>
</dbReference>
<dbReference type="Gene3D" id="3.30.70.1560">
    <property type="entry name" value="Alpha-L RNA-binding motif"/>
    <property type="match status" value="1"/>
</dbReference>
<dbReference type="Pfam" id="PF00849">
    <property type="entry name" value="PseudoU_synth_2"/>
    <property type="match status" value="1"/>
</dbReference>
<evidence type="ECO:0000256" key="5">
    <source>
        <dbReference type="RuleBase" id="RU003887"/>
    </source>
</evidence>
<organism evidence="7 8">
    <name type="scientific">Mogibacterium kristiansenii</name>
    <dbReference type="NCBI Taxonomy" id="2606708"/>
    <lineage>
        <taxon>Bacteria</taxon>
        <taxon>Bacillati</taxon>
        <taxon>Bacillota</taxon>
        <taxon>Clostridia</taxon>
        <taxon>Peptostreptococcales</taxon>
        <taxon>Anaerovoracaceae</taxon>
        <taxon>Mogibacterium</taxon>
    </lineage>
</organism>
<dbReference type="InterPro" id="IPR050343">
    <property type="entry name" value="RsuA_PseudoU_synthase"/>
</dbReference>
<dbReference type="InterPro" id="IPR018496">
    <property type="entry name" value="PsdUridine_synth_RsuA/RluB_CS"/>
</dbReference>
<dbReference type="GO" id="GO:0000455">
    <property type="term" value="P:enzyme-directed rRNA pseudouridine synthesis"/>
    <property type="evidence" value="ECO:0007669"/>
    <property type="project" value="UniProtKB-ARBA"/>
</dbReference>
<dbReference type="PANTHER" id="PTHR47683:SF2">
    <property type="entry name" value="RNA-BINDING S4 DOMAIN-CONTAINING PROTEIN"/>
    <property type="match status" value="1"/>
</dbReference>
<dbReference type="EMBL" id="VUNA01000002">
    <property type="protein sequence ID" value="MST70037.1"/>
    <property type="molecule type" value="Genomic_DNA"/>
</dbReference>
<dbReference type="InterPro" id="IPR020103">
    <property type="entry name" value="PsdUridine_synth_cat_dom_sf"/>
</dbReference>
<keyword evidence="8" id="KW-1185">Reference proteome</keyword>
<dbReference type="Gene3D" id="3.30.70.580">
    <property type="entry name" value="Pseudouridine synthase I, catalytic domain, N-terminal subdomain"/>
    <property type="match status" value="1"/>
</dbReference>
<dbReference type="CDD" id="cd00165">
    <property type="entry name" value="S4"/>
    <property type="match status" value="1"/>
</dbReference>
<comment type="similarity">
    <text evidence="1 5">Belongs to the pseudouridine synthase RsuA family.</text>
</comment>
<feature type="domain" description="RNA-binding S4" evidence="6">
    <location>
        <begin position="1"/>
        <end position="58"/>
    </location>
</feature>
<dbReference type="InterPro" id="IPR042092">
    <property type="entry name" value="PsdUridine_s_RsuA/RluB/E/F_cat"/>
</dbReference>
<dbReference type="FunFam" id="3.30.70.1560:FF:000001">
    <property type="entry name" value="Pseudouridine synthase"/>
    <property type="match status" value="1"/>
</dbReference>
<dbReference type="GO" id="GO:0120159">
    <property type="term" value="F:rRNA pseudouridine synthase activity"/>
    <property type="evidence" value="ECO:0007669"/>
    <property type="project" value="UniProtKB-ARBA"/>
</dbReference>
<evidence type="ECO:0000313" key="7">
    <source>
        <dbReference type="EMBL" id="MST70037.1"/>
    </source>
</evidence>
<dbReference type="Proteomes" id="UP000469424">
    <property type="component" value="Unassembled WGS sequence"/>
</dbReference>
<evidence type="ECO:0000256" key="1">
    <source>
        <dbReference type="ARBA" id="ARBA00008348"/>
    </source>
</evidence>
<dbReference type="PROSITE" id="PS50889">
    <property type="entry name" value="S4"/>
    <property type="match status" value="1"/>
</dbReference>
<sequence>MRINKYIARCGEASRRAADELIQKGKVSVNGKVLKEPGYDVQEGDEVRLFGRVITPETKNVYYLLNKPIGYVTTTMDKEGRPTVLDLVQAEGIRLFPVGRLDYNTSGLLILTNDGDLSNRLMHPSKEFPKTYRVRAAGTVTLNDIRKLENGVDIGGFITSKAEAKLVRHDKNSTIVDLTIHEGKNRQVRRMFDALGYPVQELERIGLGNLVIGRLATGSYRKLSKEEVEYLKSR</sequence>
<dbReference type="FunFam" id="3.10.290.10:FF:000003">
    <property type="entry name" value="Pseudouridine synthase"/>
    <property type="match status" value="1"/>
</dbReference>
<dbReference type="NCBIfam" id="TIGR00093">
    <property type="entry name" value="pseudouridine synthase"/>
    <property type="match status" value="1"/>
</dbReference>
<dbReference type="InterPro" id="IPR006145">
    <property type="entry name" value="PsdUridine_synth_RsuA/RluA"/>
</dbReference>
<dbReference type="GO" id="GO:0003723">
    <property type="term" value="F:RNA binding"/>
    <property type="evidence" value="ECO:0007669"/>
    <property type="project" value="UniProtKB-KW"/>
</dbReference>
<dbReference type="GO" id="GO:0005829">
    <property type="term" value="C:cytosol"/>
    <property type="evidence" value="ECO:0007669"/>
    <property type="project" value="UniProtKB-ARBA"/>
</dbReference>
<accession>A0A6N7X319</accession>
<evidence type="ECO:0000256" key="2">
    <source>
        <dbReference type="ARBA" id="ARBA00022884"/>
    </source>
</evidence>
<dbReference type="SMART" id="SM00363">
    <property type="entry name" value="S4"/>
    <property type="match status" value="1"/>
</dbReference>
<dbReference type="SUPFAM" id="SSF55120">
    <property type="entry name" value="Pseudouridine synthase"/>
    <property type="match status" value="1"/>
</dbReference>
<dbReference type="CDD" id="cd02870">
    <property type="entry name" value="PseudoU_synth_RsuA_like"/>
    <property type="match status" value="1"/>
</dbReference>
<dbReference type="RefSeq" id="WP_154553598.1">
    <property type="nucleotide sequence ID" value="NZ_JBJESO010000012.1"/>
</dbReference>
<evidence type="ECO:0000256" key="3">
    <source>
        <dbReference type="ARBA" id="ARBA00023235"/>
    </source>
</evidence>
<dbReference type="Pfam" id="PF01479">
    <property type="entry name" value="S4"/>
    <property type="match status" value="1"/>
</dbReference>
<dbReference type="InterPro" id="IPR000748">
    <property type="entry name" value="PsdUridine_synth_RsuA/RluB/E/F"/>
</dbReference>
<dbReference type="InterPro" id="IPR020094">
    <property type="entry name" value="TruA/RsuA/RluB/E/F_N"/>
</dbReference>
<dbReference type="SUPFAM" id="SSF55174">
    <property type="entry name" value="Alpha-L RNA-binding motif"/>
    <property type="match status" value="1"/>
</dbReference>
<protein>
    <recommendedName>
        <fullName evidence="5">Pseudouridine synthase</fullName>
        <ecNumber evidence="5">5.4.99.-</ecNumber>
    </recommendedName>
</protein>
<dbReference type="EC" id="5.4.99.-" evidence="5"/>
<dbReference type="AlphaFoldDB" id="A0A6N7X319"/>
<evidence type="ECO:0000259" key="6">
    <source>
        <dbReference type="SMART" id="SM00363"/>
    </source>
</evidence>
<dbReference type="Gene3D" id="3.10.290.10">
    <property type="entry name" value="RNA-binding S4 domain"/>
    <property type="match status" value="1"/>
</dbReference>
<dbReference type="PANTHER" id="PTHR47683">
    <property type="entry name" value="PSEUDOURIDINE SYNTHASE FAMILY PROTEIN-RELATED"/>
    <property type="match status" value="1"/>
</dbReference>
<reference evidence="7 8" key="1">
    <citation type="submission" date="2019-08" db="EMBL/GenBank/DDBJ databases">
        <title>In-depth cultivation of the pig gut microbiome towards novel bacterial diversity and tailored functional studies.</title>
        <authorList>
            <person name="Wylensek D."/>
            <person name="Hitch T.C.A."/>
            <person name="Clavel T."/>
        </authorList>
    </citation>
    <scope>NUCLEOTIDE SEQUENCE [LARGE SCALE GENOMIC DNA]</scope>
    <source>
        <strain evidence="7 8">WCA-MUC-591-APC-4B</strain>
    </source>
</reference>
<dbReference type="PROSITE" id="PS01149">
    <property type="entry name" value="PSI_RSU"/>
    <property type="match status" value="1"/>
</dbReference>